<accession>A0A1F5HFW0</accession>
<sequence>MTREVEKQVNPKAIQRQMVFDQVAEKVGLANAMDEPGALLEGDDCLQICKAFNIPLSEDAQEAFGDPNFFIYLLPYQTLKEPSQLTRIMSRVVASSKRILYRNKTDSESDPE</sequence>
<dbReference type="EMBL" id="MFCA01000006">
    <property type="protein sequence ID" value="OGE03037.1"/>
    <property type="molecule type" value="Genomic_DNA"/>
</dbReference>
<evidence type="ECO:0000313" key="1">
    <source>
        <dbReference type="EMBL" id="OGE03037.1"/>
    </source>
</evidence>
<dbReference type="STRING" id="1797737.A2196_01220"/>
<dbReference type="Proteomes" id="UP000176751">
    <property type="component" value="Unassembled WGS sequence"/>
</dbReference>
<proteinExistence type="predicted"/>
<gene>
    <name evidence="1" type="ORF">A2196_01220</name>
</gene>
<evidence type="ECO:0000313" key="2">
    <source>
        <dbReference type="Proteomes" id="UP000176751"/>
    </source>
</evidence>
<reference evidence="1 2" key="1">
    <citation type="journal article" date="2016" name="Nat. Commun.">
        <title>Thousands of microbial genomes shed light on interconnected biogeochemical processes in an aquifer system.</title>
        <authorList>
            <person name="Anantharaman K."/>
            <person name="Brown C.T."/>
            <person name="Hug L.A."/>
            <person name="Sharon I."/>
            <person name="Castelle C.J."/>
            <person name="Probst A.J."/>
            <person name="Thomas B.C."/>
            <person name="Singh A."/>
            <person name="Wilkins M.J."/>
            <person name="Karaoz U."/>
            <person name="Brodie E.L."/>
            <person name="Williams K.H."/>
            <person name="Hubbard S.S."/>
            <person name="Banfield J.F."/>
        </authorList>
    </citation>
    <scope>NUCLEOTIDE SEQUENCE [LARGE SCALE GENOMIC DNA]</scope>
</reference>
<dbReference type="AlphaFoldDB" id="A0A1F5HFW0"/>
<protein>
    <submittedName>
        <fullName evidence="1">Uncharacterized protein</fullName>
    </submittedName>
</protein>
<name>A0A1F5HFW0_9BACT</name>
<comment type="caution">
    <text evidence="1">The sequence shown here is derived from an EMBL/GenBank/DDBJ whole genome shotgun (WGS) entry which is preliminary data.</text>
</comment>
<organism evidence="1 2">
    <name type="scientific">Candidatus Curtissbacteria bacterium RIFOXYA1_FULL_41_14</name>
    <dbReference type="NCBI Taxonomy" id="1797737"/>
    <lineage>
        <taxon>Bacteria</taxon>
        <taxon>Candidatus Curtissiibacteriota</taxon>
    </lineage>
</organism>